<comment type="similarity">
    <text evidence="1 4">Belongs to the universal ribosomal protein uL13 family.</text>
</comment>
<dbReference type="Pfam" id="PF00572">
    <property type="entry name" value="Ribosomal_L13"/>
    <property type="match status" value="1"/>
</dbReference>
<organism evidence="5 6">
    <name type="scientific">Candidatus Kerfeldbacteria bacterium CG15_BIG_FIL_POST_REV_8_21_14_020_45_12</name>
    <dbReference type="NCBI Taxonomy" id="2014247"/>
    <lineage>
        <taxon>Bacteria</taxon>
        <taxon>Candidatus Kerfeldiibacteriota</taxon>
    </lineage>
</organism>
<protein>
    <recommendedName>
        <fullName evidence="4">Large ribosomal subunit protein uL13</fullName>
    </recommendedName>
</protein>
<evidence type="ECO:0000313" key="6">
    <source>
        <dbReference type="Proteomes" id="UP000230292"/>
    </source>
</evidence>
<dbReference type="SUPFAM" id="SSF52161">
    <property type="entry name" value="Ribosomal protein L13"/>
    <property type="match status" value="1"/>
</dbReference>
<dbReference type="HAMAP" id="MF_01366">
    <property type="entry name" value="Ribosomal_uL13"/>
    <property type="match status" value="1"/>
</dbReference>
<gene>
    <name evidence="4" type="primary">rplM</name>
    <name evidence="5" type="ORF">COW24_02735</name>
</gene>
<dbReference type="AlphaFoldDB" id="A0A2M7H3Z1"/>
<sequence length="133" mass="15161">MEPNRQKYHLLLSNMAATIKRETHILDASGQSLGRLSTQIATLLRGKHKPSYQPHIDGGDFVKVTNISELNFTGKKLDQKLYHHSTRYPSGIRTEQLKNLAVDNPQKMLTQTVRLMLPATRLRTAMLKRLTVQ</sequence>
<dbReference type="GO" id="GO:0003735">
    <property type="term" value="F:structural constituent of ribosome"/>
    <property type="evidence" value="ECO:0007669"/>
    <property type="project" value="InterPro"/>
</dbReference>
<evidence type="ECO:0000313" key="5">
    <source>
        <dbReference type="EMBL" id="PIW36948.1"/>
    </source>
</evidence>
<evidence type="ECO:0000256" key="3">
    <source>
        <dbReference type="ARBA" id="ARBA00023274"/>
    </source>
</evidence>
<dbReference type="Proteomes" id="UP000230292">
    <property type="component" value="Unassembled WGS sequence"/>
</dbReference>
<keyword evidence="2 4" id="KW-0689">Ribosomal protein</keyword>
<comment type="function">
    <text evidence="4">This protein is one of the early assembly proteins of the 50S ribosomal subunit, although it is not seen to bind rRNA by itself. It is important during the early stages of 50S assembly.</text>
</comment>
<dbReference type="NCBIfam" id="TIGR01066">
    <property type="entry name" value="rplM_bact"/>
    <property type="match status" value="1"/>
</dbReference>
<dbReference type="PANTHER" id="PTHR11545">
    <property type="entry name" value="RIBOSOMAL PROTEIN L13"/>
    <property type="match status" value="1"/>
</dbReference>
<proteinExistence type="inferred from homology"/>
<dbReference type="InterPro" id="IPR036899">
    <property type="entry name" value="Ribosomal_uL13_sf"/>
</dbReference>
<evidence type="ECO:0000256" key="1">
    <source>
        <dbReference type="ARBA" id="ARBA00006227"/>
    </source>
</evidence>
<dbReference type="GO" id="GO:0003729">
    <property type="term" value="F:mRNA binding"/>
    <property type="evidence" value="ECO:0007669"/>
    <property type="project" value="TreeGrafter"/>
</dbReference>
<dbReference type="Gene3D" id="3.90.1180.10">
    <property type="entry name" value="Ribosomal protein L13"/>
    <property type="match status" value="1"/>
</dbReference>
<dbReference type="EMBL" id="PFGC01000036">
    <property type="protein sequence ID" value="PIW36948.1"/>
    <property type="molecule type" value="Genomic_DNA"/>
</dbReference>
<dbReference type="GO" id="GO:0017148">
    <property type="term" value="P:negative regulation of translation"/>
    <property type="evidence" value="ECO:0007669"/>
    <property type="project" value="TreeGrafter"/>
</dbReference>
<keyword evidence="3 4" id="KW-0687">Ribonucleoprotein</keyword>
<dbReference type="InterPro" id="IPR005823">
    <property type="entry name" value="Ribosomal_uL13_bac-type"/>
</dbReference>
<comment type="caution">
    <text evidence="5">The sequence shown here is derived from an EMBL/GenBank/DDBJ whole genome shotgun (WGS) entry which is preliminary data.</text>
</comment>
<evidence type="ECO:0000256" key="2">
    <source>
        <dbReference type="ARBA" id="ARBA00022980"/>
    </source>
</evidence>
<dbReference type="PIRSF" id="PIRSF002181">
    <property type="entry name" value="Ribosomal_L13"/>
    <property type="match status" value="1"/>
</dbReference>
<dbReference type="CDD" id="cd00392">
    <property type="entry name" value="Ribosomal_L13"/>
    <property type="match status" value="1"/>
</dbReference>
<evidence type="ECO:0000256" key="4">
    <source>
        <dbReference type="HAMAP-Rule" id="MF_01366"/>
    </source>
</evidence>
<dbReference type="GO" id="GO:0006412">
    <property type="term" value="P:translation"/>
    <property type="evidence" value="ECO:0007669"/>
    <property type="project" value="UniProtKB-UniRule"/>
</dbReference>
<accession>A0A2M7H3Z1</accession>
<comment type="subunit">
    <text evidence="4">Part of the 50S ribosomal subunit.</text>
</comment>
<dbReference type="InterPro" id="IPR005822">
    <property type="entry name" value="Ribosomal_uL13"/>
</dbReference>
<dbReference type="GO" id="GO:0005840">
    <property type="term" value="C:ribosome"/>
    <property type="evidence" value="ECO:0007669"/>
    <property type="project" value="UniProtKB-KW"/>
</dbReference>
<dbReference type="GO" id="GO:1990904">
    <property type="term" value="C:ribonucleoprotein complex"/>
    <property type="evidence" value="ECO:0007669"/>
    <property type="project" value="UniProtKB-KW"/>
</dbReference>
<name>A0A2M7H3Z1_9BACT</name>
<dbReference type="PANTHER" id="PTHR11545:SF2">
    <property type="entry name" value="LARGE RIBOSOMAL SUBUNIT PROTEIN UL13M"/>
    <property type="match status" value="1"/>
</dbReference>
<reference evidence="5 6" key="1">
    <citation type="submission" date="2017-09" db="EMBL/GenBank/DDBJ databases">
        <title>Depth-based differentiation of microbial function through sediment-hosted aquifers and enrichment of novel symbionts in the deep terrestrial subsurface.</title>
        <authorList>
            <person name="Probst A.J."/>
            <person name="Ladd B."/>
            <person name="Jarett J.K."/>
            <person name="Geller-Mcgrath D.E."/>
            <person name="Sieber C.M."/>
            <person name="Emerson J.B."/>
            <person name="Anantharaman K."/>
            <person name="Thomas B.C."/>
            <person name="Malmstrom R."/>
            <person name="Stieglmeier M."/>
            <person name="Klingl A."/>
            <person name="Woyke T."/>
            <person name="Ryan C.M."/>
            <person name="Banfield J.F."/>
        </authorList>
    </citation>
    <scope>NUCLEOTIDE SEQUENCE [LARGE SCALE GENOMIC DNA]</scope>
    <source>
        <strain evidence="5">CG15_BIG_FIL_POST_REV_8_21_14_020_45_12</strain>
    </source>
</reference>